<dbReference type="PROSITE" id="PS50835">
    <property type="entry name" value="IG_LIKE"/>
    <property type="match status" value="1"/>
</dbReference>
<dbReference type="EMBL" id="BEZZ01001991">
    <property type="protein sequence ID" value="GCC20866.1"/>
    <property type="molecule type" value="Genomic_DNA"/>
</dbReference>
<organism evidence="2 3">
    <name type="scientific">Chiloscyllium punctatum</name>
    <name type="common">Brownbanded bambooshark</name>
    <name type="synonym">Hemiscyllium punctatum</name>
    <dbReference type="NCBI Taxonomy" id="137246"/>
    <lineage>
        <taxon>Eukaryota</taxon>
        <taxon>Metazoa</taxon>
        <taxon>Chordata</taxon>
        <taxon>Craniata</taxon>
        <taxon>Vertebrata</taxon>
        <taxon>Chondrichthyes</taxon>
        <taxon>Elasmobranchii</taxon>
        <taxon>Galeomorphii</taxon>
        <taxon>Galeoidea</taxon>
        <taxon>Orectolobiformes</taxon>
        <taxon>Hemiscylliidae</taxon>
        <taxon>Chiloscyllium</taxon>
    </lineage>
</organism>
<evidence type="ECO:0000259" key="1">
    <source>
        <dbReference type="PROSITE" id="PS50835"/>
    </source>
</evidence>
<comment type="caution">
    <text evidence="2">The sequence shown here is derived from an EMBL/GenBank/DDBJ whole genome shotgun (WGS) entry which is preliminary data.</text>
</comment>
<accession>A0A401RRV6</accession>
<dbReference type="Gene3D" id="2.60.40.10">
    <property type="entry name" value="Immunoglobulins"/>
    <property type="match status" value="2"/>
</dbReference>
<gene>
    <name evidence="2" type="ORF">chiPu_0019434</name>
</gene>
<dbReference type="InterPro" id="IPR036179">
    <property type="entry name" value="Ig-like_dom_sf"/>
</dbReference>
<dbReference type="InterPro" id="IPR013106">
    <property type="entry name" value="Ig_V-set"/>
</dbReference>
<dbReference type="InterPro" id="IPR013783">
    <property type="entry name" value="Ig-like_fold"/>
</dbReference>
<evidence type="ECO:0000313" key="3">
    <source>
        <dbReference type="Proteomes" id="UP000287033"/>
    </source>
</evidence>
<proteinExistence type="predicted"/>
<dbReference type="InterPro" id="IPR007110">
    <property type="entry name" value="Ig-like_dom"/>
</dbReference>
<sequence>MLAHYPNGDISRSREFSERFQLSRNVSSNSFILTIRELQLRDTNTYICQIWGTVFGKGTRRNVTNQDTWPVLIQSPEAVTVPEGGTVTFHCDLRSSNVDFTVDIYTVHWHHSRGGPVLLTHFTGDSVSRSKGFSEQF</sequence>
<dbReference type="CDD" id="cd00099">
    <property type="entry name" value="IgV"/>
    <property type="match status" value="1"/>
</dbReference>
<evidence type="ECO:0000313" key="2">
    <source>
        <dbReference type="EMBL" id="GCC20866.1"/>
    </source>
</evidence>
<reference evidence="2 3" key="1">
    <citation type="journal article" date="2018" name="Nat. Ecol. Evol.">
        <title>Shark genomes provide insights into elasmobranch evolution and the origin of vertebrates.</title>
        <authorList>
            <person name="Hara Y"/>
            <person name="Yamaguchi K"/>
            <person name="Onimaru K"/>
            <person name="Kadota M"/>
            <person name="Koyanagi M"/>
            <person name="Keeley SD"/>
            <person name="Tatsumi K"/>
            <person name="Tanaka K"/>
            <person name="Motone F"/>
            <person name="Kageyama Y"/>
            <person name="Nozu R"/>
            <person name="Adachi N"/>
            <person name="Nishimura O"/>
            <person name="Nakagawa R"/>
            <person name="Tanegashima C"/>
            <person name="Kiyatake I"/>
            <person name="Matsumoto R"/>
            <person name="Murakumo K"/>
            <person name="Nishida K"/>
            <person name="Terakita A"/>
            <person name="Kuratani S"/>
            <person name="Sato K"/>
            <person name="Hyodo S Kuraku.S."/>
        </authorList>
    </citation>
    <scope>NUCLEOTIDE SEQUENCE [LARGE SCALE GENOMIC DNA]</scope>
</reference>
<dbReference type="AlphaFoldDB" id="A0A401RRV6"/>
<keyword evidence="3" id="KW-1185">Reference proteome</keyword>
<protein>
    <recommendedName>
        <fullName evidence="1">Ig-like domain-containing protein</fullName>
    </recommendedName>
</protein>
<feature type="domain" description="Ig-like" evidence="1">
    <location>
        <begin position="70"/>
        <end position="109"/>
    </location>
</feature>
<dbReference type="Proteomes" id="UP000287033">
    <property type="component" value="Unassembled WGS sequence"/>
</dbReference>
<name>A0A401RRV6_CHIPU</name>
<dbReference type="SUPFAM" id="SSF48726">
    <property type="entry name" value="Immunoglobulin"/>
    <property type="match status" value="2"/>
</dbReference>
<dbReference type="Pfam" id="PF07686">
    <property type="entry name" value="V-set"/>
    <property type="match status" value="1"/>
</dbReference>